<evidence type="ECO:0000256" key="8">
    <source>
        <dbReference type="ARBA" id="ARBA00022840"/>
    </source>
</evidence>
<feature type="compositionally biased region" description="Low complexity" evidence="14">
    <location>
        <begin position="843"/>
        <end position="855"/>
    </location>
</feature>
<dbReference type="InterPro" id="IPR041667">
    <property type="entry name" value="Cupin_8"/>
</dbReference>
<dbReference type="Pfam" id="PF00004">
    <property type="entry name" value="AAA"/>
    <property type="match status" value="1"/>
</dbReference>
<dbReference type="InterPro" id="IPR013748">
    <property type="entry name" value="Rep_factorC_C"/>
</dbReference>
<dbReference type="GO" id="GO:0005912">
    <property type="term" value="C:adherens junction"/>
    <property type="evidence" value="ECO:0007669"/>
    <property type="project" value="TreeGrafter"/>
</dbReference>
<comment type="subcellular location">
    <subcellularLocation>
        <location evidence="2">Cell junction</location>
    </subcellularLocation>
    <subcellularLocation>
        <location evidence="1">Nucleus</location>
    </subcellularLocation>
</comment>
<keyword evidence="5" id="KW-0235">DNA replication</keyword>
<keyword evidence="10" id="KW-0965">Cell junction</keyword>
<reference evidence="16 17" key="1">
    <citation type="submission" date="2015-07" db="EMBL/GenBank/DDBJ databases">
        <title>The genome of Melipona quadrifasciata.</title>
        <authorList>
            <person name="Pan H."/>
            <person name="Kapheim K."/>
        </authorList>
    </citation>
    <scope>NUCLEOTIDE SEQUENCE [LARGE SCALE GENOMIC DNA]</scope>
    <source>
        <strain evidence="16">0111107301</strain>
        <tissue evidence="16">Whole body</tissue>
    </source>
</reference>
<dbReference type="OrthoDB" id="3245100at2759"/>
<dbReference type="Pfam" id="PF08542">
    <property type="entry name" value="Rep_fac_C"/>
    <property type="match status" value="1"/>
</dbReference>
<dbReference type="GO" id="GO:0006260">
    <property type="term" value="P:DNA replication"/>
    <property type="evidence" value="ECO:0007669"/>
    <property type="project" value="UniProtKB-KW"/>
</dbReference>
<dbReference type="Gene3D" id="1.20.272.10">
    <property type="match status" value="1"/>
</dbReference>
<keyword evidence="6" id="KW-0677">Repeat</keyword>
<dbReference type="SUPFAM" id="SSF51197">
    <property type="entry name" value="Clavaminate synthase-like"/>
    <property type="match status" value="1"/>
</dbReference>
<dbReference type="CDD" id="cd00009">
    <property type="entry name" value="AAA"/>
    <property type="match status" value="1"/>
</dbReference>
<dbReference type="InterPro" id="IPR003959">
    <property type="entry name" value="ATPase_AAA_core"/>
</dbReference>
<dbReference type="Pfam" id="PF13621">
    <property type="entry name" value="Cupin_8"/>
    <property type="match status" value="1"/>
</dbReference>
<evidence type="ECO:0000256" key="9">
    <source>
        <dbReference type="ARBA" id="ARBA00022889"/>
    </source>
</evidence>
<dbReference type="GO" id="GO:0016887">
    <property type="term" value="F:ATP hydrolysis activity"/>
    <property type="evidence" value="ECO:0007669"/>
    <property type="project" value="InterPro"/>
</dbReference>
<dbReference type="Gene3D" id="1.25.10.10">
    <property type="entry name" value="Leucine-rich Repeat Variant"/>
    <property type="match status" value="2"/>
</dbReference>
<sequence>MHAFLKTGKLGPGDSKKASTSRSKEEHNGSATPWVEKYRPRTVEDVVEQAEVVEVLRQCLKGGDFPNLLFYGPPGTGKTSTILAAARQLFGSLYKERILELNASDERGIQVVRDKIKSFAQLTAGGMRDDGKSCPPFKIIILDEADSMTNAAQAALRRTMEKESHSTRFCLICNYVSRIIEPLTSRCTKFRFKPLGEDKIVERLEYICKQEDLKAEKIVPDKWLDDLMNICKTKDYSKAEEFVDQFMLEAYATSQVIEQLSEKIIYSNELTDQQKALIADRLGECNYRLLDGGSEYIQLINLCCGIIKAYELVGQSDADYHGSNGQADTHSLHSSHLSVQEDPLLIRSHKQQTTQQVTNVSKVVREVSHMEPDPGAVSYMSVPLMSQDYQHADRRYPADSYMVGFEHYEPYLGYPPQPGYPGPHGIYMPRSHSPHSPHSPSEHSRASPPHEYLRKAAPYVEGGYNDIDPGLNPALQDHYRITPSPGGPGDQYDQISNSWNMDDSGEPSQHPHDENKVAYGYVSPSPYGPVGYGPGVGVGPVAVPSDVPGYDEGHPVQLPSGVPPGMFDDEVHLQRLQSRHPVVPGMASPLDDDQKSMRWRDPNLSEVIGFLSNPNNIIKANAAAYLQHLCYMDDPNKQKTRSLGGIPPLVQLLDHDNPDVYRNACGALRNLSYGRQNDENKRAIKNAGGVPALINLLRRTSDADVKELVTGVLWNLSSCEDLKKSIIDDGVTMVVNNIIIPHSGWDPSSSSGETCWSTVFRNASGVLRNVSSAGDIGNKIVENCVCILRNLSYRCQEVEDPNYDKHPIQSTVQNRVAAPAKGENLGCFGGSKKKKDGQPVQKETTASRTTTSPRTEPVRGMELLWQPEVVQSYLKLLQTCSNPETLEAAAGALQNLAACYWQPSIEIRAAVRKEKGLPILVELLRMEVDRVVCAVATALRNLAIDQRNKELIGKYAMRDLIQKLPSGNNQHDQGTSDDTIAAVLATLNEVIKKNAEFSRSLLDAGGVDRLMNITRQRQKYTPRQVLFTMWQHQELRDVYKKHGWKEQDFVTKTVAARNSGPNSPNNANSYDCSTLNRPMASQGSTRYEDRTIQRANMNSNNIGRPTIYQPGSQPKPGEPLYAQVNLEKKKKRQYELGVGQAQGQGPVVGSGVGVAAGAPTAGQWVADGVGVPDGSAATATVNVPPNSTAASAGDSWSVFRALRAFRASRPIFVKDRMFFKCLAELPSFAQKIFRPAEDCSMCRDVQQVDRISSVDPAIFEERYAYSGRPVVITDAMSNWTATEVFSFSFFKSLYDGEDANCQFFPYKTEFKSLQDVFDMSASRSLLEKGTKPWYVGWSNCDEEIGSVLRKHYQRPYFLPVTAESEKTDWIFMGSYGYGAPMHVDDVEHPSWQAQIKGEKLWTLEPPRECHYACSALEVVVHPGEIIVLDTNRWYHQTTIVSEEMSITIGAEYD</sequence>
<dbReference type="Gene3D" id="3.40.50.300">
    <property type="entry name" value="P-loop containing nucleotide triphosphate hydrolases"/>
    <property type="match status" value="1"/>
</dbReference>
<dbReference type="InterPro" id="IPR027417">
    <property type="entry name" value="P-loop_NTPase"/>
</dbReference>
<evidence type="ECO:0000256" key="14">
    <source>
        <dbReference type="SAM" id="MobiDB-lite"/>
    </source>
</evidence>
<keyword evidence="8" id="KW-0067">ATP-binding</keyword>
<dbReference type="EMBL" id="KQ435800">
    <property type="protein sequence ID" value="KOX73285.1"/>
    <property type="molecule type" value="Genomic_DNA"/>
</dbReference>
<evidence type="ECO:0000256" key="7">
    <source>
        <dbReference type="ARBA" id="ARBA00022741"/>
    </source>
</evidence>
<dbReference type="InterPro" id="IPR016024">
    <property type="entry name" value="ARM-type_fold"/>
</dbReference>
<evidence type="ECO:0000256" key="3">
    <source>
        <dbReference type="ARBA" id="ARBA00005378"/>
    </source>
</evidence>
<protein>
    <recommendedName>
        <fullName evidence="12">Replication factor C subunit 2</fullName>
    </recommendedName>
</protein>
<dbReference type="Gene3D" id="2.60.120.650">
    <property type="entry name" value="Cupin"/>
    <property type="match status" value="1"/>
</dbReference>
<keyword evidence="17" id="KW-1185">Reference proteome</keyword>
<feature type="compositionally biased region" description="Low complexity" evidence="14">
    <location>
        <begin position="1055"/>
        <end position="1069"/>
    </location>
</feature>
<feature type="region of interest" description="Disordered" evidence="14">
    <location>
        <begin position="1055"/>
        <end position="1086"/>
    </location>
</feature>
<dbReference type="SMART" id="SM00382">
    <property type="entry name" value="AAA"/>
    <property type="match status" value="1"/>
</dbReference>
<dbReference type="PANTHER" id="PTHR10372:SF27">
    <property type="entry name" value="ADHERENS JUNCTION PROTEIN P120"/>
    <property type="match status" value="1"/>
</dbReference>
<feature type="compositionally biased region" description="Low complexity" evidence="14">
    <location>
        <begin position="426"/>
        <end position="439"/>
    </location>
</feature>
<feature type="region of interest" description="Disordered" evidence="14">
    <location>
        <begin position="1098"/>
        <end position="1119"/>
    </location>
</feature>
<keyword evidence="11" id="KW-0539">Nucleus</keyword>
<evidence type="ECO:0000259" key="15">
    <source>
        <dbReference type="SMART" id="SM00382"/>
    </source>
</evidence>
<gene>
    <name evidence="16" type="ORF">WN51_01142</name>
</gene>
<dbReference type="SUPFAM" id="SSF48371">
    <property type="entry name" value="ARM repeat"/>
    <property type="match status" value="1"/>
</dbReference>
<keyword evidence="9" id="KW-0130">Cell adhesion</keyword>
<feature type="region of interest" description="Disordered" evidence="14">
    <location>
        <begin position="1"/>
        <end position="34"/>
    </location>
</feature>
<feature type="repeat" description="ARM" evidence="13">
    <location>
        <begin position="915"/>
        <end position="952"/>
    </location>
</feature>
<dbReference type="InterPro" id="IPR011989">
    <property type="entry name" value="ARM-like"/>
</dbReference>
<dbReference type="PROSITE" id="PS50176">
    <property type="entry name" value="ARM_REPEAT"/>
    <property type="match status" value="4"/>
</dbReference>
<feature type="domain" description="AAA+ ATPase" evidence="15">
    <location>
        <begin position="64"/>
        <end position="196"/>
    </location>
</feature>
<dbReference type="GO" id="GO:0003677">
    <property type="term" value="F:DNA binding"/>
    <property type="evidence" value="ECO:0007669"/>
    <property type="project" value="InterPro"/>
</dbReference>
<dbReference type="PANTHER" id="PTHR10372">
    <property type="entry name" value="PLAKOPHILLIN-RELATED"/>
    <property type="match status" value="1"/>
</dbReference>
<name>A0A0M8ZXS8_9HYME</name>
<feature type="repeat" description="ARM" evidence="13">
    <location>
        <begin position="868"/>
        <end position="897"/>
    </location>
</feature>
<feature type="compositionally biased region" description="Basic and acidic residues" evidence="14">
    <location>
        <begin position="14"/>
        <end position="28"/>
    </location>
</feature>
<dbReference type="GO" id="GO:0098609">
    <property type="term" value="P:cell-cell adhesion"/>
    <property type="evidence" value="ECO:0007669"/>
    <property type="project" value="InterPro"/>
</dbReference>
<feature type="region of interest" description="Disordered" evidence="14">
    <location>
        <begin position="426"/>
        <end position="449"/>
    </location>
</feature>
<organism evidence="16 17">
    <name type="scientific">Melipona quadrifasciata</name>
    <dbReference type="NCBI Taxonomy" id="166423"/>
    <lineage>
        <taxon>Eukaryota</taxon>
        <taxon>Metazoa</taxon>
        <taxon>Ecdysozoa</taxon>
        <taxon>Arthropoda</taxon>
        <taxon>Hexapoda</taxon>
        <taxon>Insecta</taxon>
        <taxon>Pterygota</taxon>
        <taxon>Neoptera</taxon>
        <taxon>Endopterygota</taxon>
        <taxon>Hymenoptera</taxon>
        <taxon>Apocrita</taxon>
        <taxon>Aculeata</taxon>
        <taxon>Apoidea</taxon>
        <taxon>Anthophila</taxon>
        <taxon>Apidae</taxon>
        <taxon>Melipona</taxon>
    </lineage>
</organism>
<comment type="similarity">
    <text evidence="4">Belongs to the beta-catenin family.</text>
</comment>
<dbReference type="STRING" id="166423.A0A0M8ZXS8"/>
<dbReference type="GO" id="GO:0005634">
    <property type="term" value="C:nucleus"/>
    <property type="evidence" value="ECO:0007669"/>
    <property type="project" value="UniProtKB-SubCell"/>
</dbReference>
<evidence type="ECO:0000313" key="16">
    <source>
        <dbReference type="EMBL" id="KOX73285.1"/>
    </source>
</evidence>
<dbReference type="FunFam" id="1.20.272.10:FF:000011">
    <property type="entry name" value="Replication factor C subunit 2"/>
    <property type="match status" value="1"/>
</dbReference>
<evidence type="ECO:0000256" key="6">
    <source>
        <dbReference type="ARBA" id="ARBA00022737"/>
    </source>
</evidence>
<evidence type="ECO:0000256" key="5">
    <source>
        <dbReference type="ARBA" id="ARBA00022705"/>
    </source>
</evidence>
<feature type="repeat" description="ARM" evidence="13">
    <location>
        <begin position="688"/>
        <end position="731"/>
    </location>
</feature>
<evidence type="ECO:0000313" key="17">
    <source>
        <dbReference type="Proteomes" id="UP000053105"/>
    </source>
</evidence>
<dbReference type="SUPFAM" id="SSF48019">
    <property type="entry name" value="post-AAA+ oligomerization domain-like"/>
    <property type="match status" value="1"/>
</dbReference>
<dbReference type="GO" id="GO:0005524">
    <property type="term" value="F:ATP binding"/>
    <property type="evidence" value="ECO:0007669"/>
    <property type="project" value="UniProtKB-KW"/>
</dbReference>
<dbReference type="Proteomes" id="UP000053105">
    <property type="component" value="Unassembled WGS sequence"/>
</dbReference>
<evidence type="ECO:0000256" key="10">
    <source>
        <dbReference type="ARBA" id="ARBA00022949"/>
    </source>
</evidence>
<feature type="region of interest" description="Disordered" evidence="14">
    <location>
        <begin position="461"/>
        <end position="516"/>
    </location>
</feature>
<evidence type="ECO:0000256" key="1">
    <source>
        <dbReference type="ARBA" id="ARBA00004123"/>
    </source>
</evidence>
<keyword evidence="7" id="KW-0547">Nucleotide-binding</keyword>
<proteinExistence type="inferred from homology"/>
<feature type="region of interest" description="Disordered" evidence="14">
    <location>
        <begin position="827"/>
        <end position="856"/>
    </location>
</feature>
<comment type="similarity">
    <text evidence="3">Belongs to the activator 1 small subunits family.</text>
</comment>
<feature type="repeat" description="ARM" evidence="13">
    <location>
        <begin position="644"/>
        <end position="689"/>
    </location>
</feature>
<dbReference type="InterPro" id="IPR000225">
    <property type="entry name" value="Armadillo"/>
</dbReference>
<dbReference type="Pfam" id="PF00514">
    <property type="entry name" value="Arm"/>
    <property type="match status" value="4"/>
</dbReference>
<dbReference type="GO" id="GO:0005737">
    <property type="term" value="C:cytoplasm"/>
    <property type="evidence" value="ECO:0007669"/>
    <property type="project" value="TreeGrafter"/>
</dbReference>
<dbReference type="GO" id="GO:0005886">
    <property type="term" value="C:plasma membrane"/>
    <property type="evidence" value="ECO:0007669"/>
    <property type="project" value="TreeGrafter"/>
</dbReference>
<evidence type="ECO:0000256" key="13">
    <source>
        <dbReference type="PROSITE-ProRule" id="PRU00259"/>
    </source>
</evidence>
<dbReference type="InterPro" id="IPR008921">
    <property type="entry name" value="DNA_pol3_clamp-load_cplx_C"/>
</dbReference>
<evidence type="ECO:0000256" key="11">
    <source>
        <dbReference type="ARBA" id="ARBA00023242"/>
    </source>
</evidence>
<evidence type="ECO:0000256" key="4">
    <source>
        <dbReference type="ARBA" id="ARBA00005462"/>
    </source>
</evidence>
<dbReference type="SUPFAM" id="SSF52540">
    <property type="entry name" value="P-loop containing nucleoside triphosphate hydrolases"/>
    <property type="match status" value="1"/>
</dbReference>
<dbReference type="FunFam" id="3.40.50.300:FF:000237">
    <property type="entry name" value="replication factor C subunit 4"/>
    <property type="match status" value="1"/>
</dbReference>
<feature type="compositionally biased region" description="Polar residues" evidence="14">
    <location>
        <begin position="1070"/>
        <end position="1085"/>
    </location>
</feature>
<accession>A0A0M8ZXS8</accession>
<evidence type="ECO:0000256" key="2">
    <source>
        <dbReference type="ARBA" id="ARBA00004282"/>
    </source>
</evidence>
<evidence type="ECO:0000256" key="12">
    <source>
        <dbReference type="ARBA" id="ARBA00040745"/>
    </source>
</evidence>
<dbReference type="InterPro" id="IPR003593">
    <property type="entry name" value="AAA+_ATPase"/>
</dbReference>
<dbReference type="SMART" id="SM00185">
    <property type="entry name" value="ARM"/>
    <property type="match status" value="4"/>
</dbReference>
<dbReference type="InterPro" id="IPR028435">
    <property type="entry name" value="Plakophilin/d_Catenin"/>
</dbReference>